<feature type="region of interest" description="Disordered" evidence="1">
    <location>
        <begin position="20"/>
        <end position="68"/>
    </location>
</feature>
<proteinExistence type="predicted"/>
<evidence type="ECO:0000313" key="3">
    <source>
        <dbReference type="Proteomes" id="UP000325081"/>
    </source>
</evidence>
<keyword evidence="3" id="KW-1185">Reference proteome</keyword>
<feature type="compositionally biased region" description="Basic residues" evidence="1">
    <location>
        <begin position="28"/>
        <end position="52"/>
    </location>
</feature>
<dbReference type="Proteomes" id="UP000325081">
    <property type="component" value="Unassembled WGS sequence"/>
</dbReference>
<sequence>MKPSICAALSTNKEKLSKSYTRLEKIAPCKKPRHRGRKRERNRNPNRKKRLINQHGQSQSTAARRRQLRRSIGAFSGTLLLAEARQANFFEQRFNIDVVFDGDVEAGDRGRRYRDVYA</sequence>
<name>A0A5A7PTD6_STRAF</name>
<reference evidence="3" key="1">
    <citation type="journal article" date="2019" name="Curr. Biol.">
        <title>Genome Sequence of Striga asiatica Provides Insight into the Evolution of Plant Parasitism.</title>
        <authorList>
            <person name="Yoshida S."/>
            <person name="Kim S."/>
            <person name="Wafula E.K."/>
            <person name="Tanskanen J."/>
            <person name="Kim Y.M."/>
            <person name="Honaas L."/>
            <person name="Yang Z."/>
            <person name="Spallek T."/>
            <person name="Conn C.E."/>
            <person name="Ichihashi Y."/>
            <person name="Cheong K."/>
            <person name="Cui S."/>
            <person name="Der J.P."/>
            <person name="Gundlach H."/>
            <person name="Jiao Y."/>
            <person name="Hori C."/>
            <person name="Ishida J.K."/>
            <person name="Kasahara H."/>
            <person name="Kiba T."/>
            <person name="Kim M.S."/>
            <person name="Koo N."/>
            <person name="Laohavisit A."/>
            <person name="Lee Y.H."/>
            <person name="Lumba S."/>
            <person name="McCourt P."/>
            <person name="Mortimer J.C."/>
            <person name="Mutuku J.M."/>
            <person name="Nomura T."/>
            <person name="Sasaki-Sekimoto Y."/>
            <person name="Seto Y."/>
            <person name="Wang Y."/>
            <person name="Wakatake T."/>
            <person name="Sakakibara H."/>
            <person name="Demura T."/>
            <person name="Yamaguchi S."/>
            <person name="Yoneyama K."/>
            <person name="Manabe R.I."/>
            <person name="Nelson D.C."/>
            <person name="Schulman A.H."/>
            <person name="Timko M.P."/>
            <person name="dePamphilis C.W."/>
            <person name="Choi D."/>
            <person name="Shirasu K."/>
        </authorList>
    </citation>
    <scope>NUCLEOTIDE SEQUENCE [LARGE SCALE GENOMIC DNA]</scope>
    <source>
        <strain evidence="3">cv. UVA1</strain>
    </source>
</reference>
<evidence type="ECO:0000313" key="2">
    <source>
        <dbReference type="EMBL" id="GER35901.1"/>
    </source>
</evidence>
<dbReference type="AlphaFoldDB" id="A0A5A7PTD6"/>
<dbReference type="EMBL" id="BKCP01005039">
    <property type="protein sequence ID" value="GER35901.1"/>
    <property type="molecule type" value="Genomic_DNA"/>
</dbReference>
<gene>
    <name evidence="2" type="ORF">STAS_12215</name>
</gene>
<organism evidence="2 3">
    <name type="scientific">Striga asiatica</name>
    <name type="common">Asiatic witchweed</name>
    <name type="synonym">Buchnera asiatica</name>
    <dbReference type="NCBI Taxonomy" id="4170"/>
    <lineage>
        <taxon>Eukaryota</taxon>
        <taxon>Viridiplantae</taxon>
        <taxon>Streptophyta</taxon>
        <taxon>Embryophyta</taxon>
        <taxon>Tracheophyta</taxon>
        <taxon>Spermatophyta</taxon>
        <taxon>Magnoliopsida</taxon>
        <taxon>eudicotyledons</taxon>
        <taxon>Gunneridae</taxon>
        <taxon>Pentapetalae</taxon>
        <taxon>asterids</taxon>
        <taxon>lamiids</taxon>
        <taxon>Lamiales</taxon>
        <taxon>Orobanchaceae</taxon>
        <taxon>Buchnereae</taxon>
        <taxon>Striga</taxon>
    </lineage>
</organism>
<comment type="caution">
    <text evidence="2">The sequence shown here is derived from an EMBL/GenBank/DDBJ whole genome shotgun (WGS) entry which is preliminary data.</text>
</comment>
<evidence type="ECO:0000256" key="1">
    <source>
        <dbReference type="SAM" id="MobiDB-lite"/>
    </source>
</evidence>
<accession>A0A5A7PTD6</accession>
<protein>
    <submittedName>
        <fullName evidence="2">Propionyl-CoA carboxylase beta subunit</fullName>
    </submittedName>
</protein>